<name>A0A0V0GPK1_SOLCH</name>
<evidence type="ECO:0000313" key="1">
    <source>
        <dbReference type="EMBL" id="JAP09216.1"/>
    </source>
</evidence>
<sequence>MVNSFREQRFSGYFPINFGQFAIESFSSVGNSPIPSTCHCFHSGISSNSSFSRELKGFLEDQLP</sequence>
<accession>A0A0V0GPK1</accession>
<reference evidence="1" key="1">
    <citation type="submission" date="2015-12" db="EMBL/GenBank/DDBJ databases">
        <title>Gene expression during late stages of embryo sac development: a critical building block for successful pollen-pistil interactions.</title>
        <authorList>
            <person name="Liu Y."/>
            <person name="Joly V."/>
            <person name="Sabar M."/>
            <person name="Matton D.P."/>
        </authorList>
    </citation>
    <scope>NUCLEOTIDE SEQUENCE</scope>
</reference>
<organism evidence="1">
    <name type="scientific">Solanum chacoense</name>
    <name type="common">Chaco potato</name>
    <dbReference type="NCBI Taxonomy" id="4108"/>
    <lineage>
        <taxon>Eukaryota</taxon>
        <taxon>Viridiplantae</taxon>
        <taxon>Streptophyta</taxon>
        <taxon>Embryophyta</taxon>
        <taxon>Tracheophyta</taxon>
        <taxon>Spermatophyta</taxon>
        <taxon>Magnoliopsida</taxon>
        <taxon>eudicotyledons</taxon>
        <taxon>Gunneridae</taxon>
        <taxon>Pentapetalae</taxon>
        <taxon>asterids</taxon>
        <taxon>lamiids</taxon>
        <taxon>Solanales</taxon>
        <taxon>Solanaceae</taxon>
        <taxon>Solanoideae</taxon>
        <taxon>Solaneae</taxon>
        <taxon>Solanum</taxon>
    </lineage>
</organism>
<dbReference type="EMBL" id="GEDG01035425">
    <property type="protein sequence ID" value="JAP09216.1"/>
    <property type="molecule type" value="Transcribed_RNA"/>
</dbReference>
<protein>
    <submittedName>
        <fullName evidence="1">Putative ovule protein</fullName>
    </submittedName>
</protein>
<proteinExistence type="predicted"/>
<dbReference type="AlphaFoldDB" id="A0A0V0GPK1"/>